<dbReference type="PANTHER" id="PTHR30531:SF12">
    <property type="entry name" value="FLAGELLAR BIOSYNTHETIC PROTEIN FLHB"/>
    <property type="match status" value="1"/>
</dbReference>
<comment type="similarity">
    <text evidence="1">Belongs to the type III secretion exporter family.</text>
</comment>
<protein>
    <submittedName>
        <fullName evidence="2">EscU/YscU/HrcU family type III secretion system export apparatus switch protein</fullName>
    </submittedName>
</protein>
<reference evidence="2" key="1">
    <citation type="submission" date="2021-08" db="EMBL/GenBank/DDBJ databases">
        <title>Comparative analyses of Brucepasteria parasyntrophica and Teretinema zuelzerae.</title>
        <authorList>
            <person name="Song Y."/>
            <person name="Brune A."/>
        </authorList>
    </citation>
    <scope>NUCLEOTIDE SEQUENCE</scope>
    <source>
        <strain evidence="2">DSM 1903</strain>
    </source>
</reference>
<evidence type="ECO:0000313" key="3">
    <source>
        <dbReference type="Proteomes" id="UP001198163"/>
    </source>
</evidence>
<keyword evidence="3" id="KW-1185">Reference proteome</keyword>
<evidence type="ECO:0000313" key="2">
    <source>
        <dbReference type="EMBL" id="MCD1653424.1"/>
    </source>
</evidence>
<dbReference type="AlphaFoldDB" id="A0AAE3EF52"/>
<dbReference type="GO" id="GO:0005886">
    <property type="term" value="C:plasma membrane"/>
    <property type="evidence" value="ECO:0007669"/>
    <property type="project" value="TreeGrafter"/>
</dbReference>
<name>A0AAE3EF52_9SPIR</name>
<dbReference type="PANTHER" id="PTHR30531">
    <property type="entry name" value="FLAGELLAR BIOSYNTHETIC PROTEIN FLHB"/>
    <property type="match status" value="1"/>
</dbReference>
<gene>
    <name evidence="2" type="ORF">K7J14_01765</name>
</gene>
<dbReference type="GO" id="GO:0009306">
    <property type="term" value="P:protein secretion"/>
    <property type="evidence" value="ECO:0007669"/>
    <property type="project" value="InterPro"/>
</dbReference>
<dbReference type="Gene3D" id="3.40.1690.10">
    <property type="entry name" value="secretion proteins EscU"/>
    <property type="match status" value="1"/>
</dbReference>
<accession>A0AAE3EF52</accession>
<comment type="caution">
    <text evidence="2">The sequence shown here is derived from an EMBL/GenBank/DDBJ whole genome shotgun (WGS) entry which is preliminary data.</text>
</comment>
<dbReference type="InterPro" id="IPR029025">
    <property type="entry name" value="T3SS_substrate_exporter_C"/>
</dbReference>
<proteinExistence type="inferred from homology"/>
<dbReference type="RefSeq" id="WP_230752395.1">
    <property type="nucleotide sequence ID" value="NZ_JAINWA010000001.1"/>
</dbReference>
<dbReference type="Pfam" id="PF01312">
    <property type="entry name" value="Bac_export_2"/>
    <property type="match status" value="1"/>
</dbReference>
<dbReference type="SUPFAM" id="SSF160544">
    <property type="entry name" value="EscU C-terminal domain-like"/>
    <property type="match status" value="1"/>
</dbReference>
<dbReference type="Proteomes" id="UP001198163">
    <property type="component" value="Unassembled WGS sequence"/>
</dbReference>
<dbReference type="EMBL" id="JAINWA010000001">
    <property type="protein sequence ID" value="MCD1653424.1"/>
    <property type="molecule type" value="Genomic_DNA"/>
</dbReference>
<evidence type="ECO:0000256" key="1">
    <source>
        <dbReference type="ARBA" id="ARBA00010690"/>
    </source>
</evidence>
<organism evidence="2 3">
    <name type="scientific">Teretinema zuelzerae</name>
    <dbReference type="NCBI Taxonomy" id="156"/>
    <lineage>
        <taxon>Bacteria</taxon>
        <taxon>Pseudomonadati</taxon>
        <taxon>Spirochaetota</taxon>
        <taxon>Spirochaetia</taxon>
        <taxon>Spirochaetales</taxon>
        <taxon>Treponemataceae</taxon>
        <taxon>Teretinema</taxon>
    </lineage>
</organism>
<dbReference type="InterPro" id="IPR006135">
    <property type="entry name" value="T3SS_substrate_exporter"/>
</dbReference>
<sequence>MNTADDDSLAVALRWDRSLPAPLILASGTRLRADDIIALAREYSIPLVEDSELAQFLSTREIGSCVPEECWQAIAAVFSFLDEAIQSRWF</sequence>